<evidence type="ECO:0000256" key="3">
    <source>
        <dbReference type="ARBA" id="ARBA00023002"/>
    </source>
</evidence>
<gene>
    <name evidence="5" type="ORF">B0H63DRAFT_409921</name>
</gene>
<dbReference type="PRINTS" id="PR00081">
    <property type="entry name" value="GDHRDH"/>
</dbReference>
<organism evidence="5 6">
    <name type="scientific">Podospora didyma</name>
    <dbReference type="NCBI Taxonomy" id="330526"/>
    <lineage>
        <taxon>Eukaryota</taxon>
        <taxon>Fungi</taxon>
        <taxon>Dikarya</taxon>
        <taxon>Ascomycota</taxon>
        <taxon>Pezizomycotina</taxon>
        <taxon>Sordariomycetes</taxon>
        <taxon>Sordariomycetidae</taxon>
        <taxon>Sordariales</taxon>
        <taxon>Podosporaceae</taxon>
        <taxon>Podospora</taxon>
    </lineage>
</organism>
<dbReference type="Proteomes" id="UP001285441">
    <property type="component" value="Unassembled WGS sequence"/>
</dbReference>
<dbReference type="InterPro" id="IPR020904">
    <property type="entry name" value="Sc_DH/Rdtase_CS"/>
</dbReference>
<dbReference type="GO" id="GO:0000140">
    <property type="term" value="F:acylglycerone-phosphate reductase (NADP+) activity"/>
    <property type="evidence" value="ECO:0007669"/>
    <property type="project" value="TreeGrafter"/>
</dbReference>
<keyword evidence="3" id="KW-0560">Oxidoreductase</keyword>
<evidence type="ECO:0000313" key="5">
    <source>
        <dbReference type="EMBL" id="KAK3390051.1"/>
    </source>
</evidence>
<dbReference type="InterPro" id="IPR036291">
    <property type="entry name" value="NAD(P)-bd_dom_sf"/>
</dbReference>
<dbReference type="GO" id="GO:0006654">
    <property type="term" value="P:phosphatidic acid biosynthetic process"/>
    <property type="evidence" value="ECO:0007669"/>
    <property type="project" value="TreeGrafter"/>
</dbReference>
<evidence type="ECO:0000256" key="2">
    <source>
        <dbReference type="ARBA" id="ARBA00022857"/>
    </source>
</evidence>
<protein>
    <submittedName>
        <fullName evidence="5">Acylglycerone-phosphate reductase-like protein</fullName>
    </submittedName>
</protein>
<accession>A0AAE0U401</accession>
<name>A0AAE0U401_9PEZI</name>
<sequence>MGPLPGQKTVLITGCTPAGIGHALALEFHARGIYVIATARRTSVLTDLAALGMSTLALDVTKPESIKTCHEEVAKITGGTLDFLVNNAGRTYTLPATDLNMDEARDTFEINVFGLMSMCAAFADQIIAAKGLIINMASLSAITPYAFGSVYCASKAAVMAYSRTLRIELRPFGARVMIAMAGNVRSLINSKPHADLPADSIYQPIEAEFQRRLTFSQTHKTIKTEDFAQKLVGNALKPEWPVMLRRWFGRPDWFYAGGSANRVWFATSLGEWVLDSIMYRMFKLDRFEKVLREQERQQRKLK</sequence>
<keyword evidence="2" id="KW-0521">NADP</keyword>
<dbReference type="GO" id="GO:0004806">
    <property type="term" value="F:triacylglycerol lipase activity"/>
    <property type="evidence" value="ECO:0007669"/>
    <property type="project" value="TreeGrafter"/>
</dbReference>
<dbReference type="PANTHER" id="PTHR44169:SF6">
    <property type="entry name" value="NADPH-DEPENDENT 1-ACYLDIHYDROXYACETONE PHOSPHATE REDUCTASE"/>
    <property type="match status" value="1"/>
</dbReference>
<dbReference type="Gene3D" id="3.40.50.720">
    <property type="entry name" value="NAD(P)-binding Rossmann-like Domain"/>
    <property type="match status" value="1"/>
</dbReference>
<evidence type="ECO:0000313" key="6">
    <source>
        <dbReference type="Proteomes" id="UP001285441"/>
    </source>
</evidence>
<evidence type="ECO:0000256" key="4">
    <source>
        <dbReference type="RuleBase" id="RU000363"/>
    </source>
</evidence>
<reference evidence="5" key="1">
    <citation type="journal article" date="2023" name="Mol. Phylogenet. Evol.">
        <title>Genome-scale phylogeny and comparative genomics of the fungal order Sordariales.</title>
        <authorList>
            <person name="Hensen N."/>
            <person name="Bonometti L."/>
            <person name="Westerberg I."/>
            <person name="Brannstrom I.O."/>
            <person name="Guillou S."/>
            <person name="Cros-Aarteil S."/>
            <person name="Calhoun S."/>
            <person name="Haridas S."/>
            <person name="Kuo A."/>
            <person name="Mondo S."/>
            <person name="Pangilinan J."/>
            <person name="Riley R."/>
            <person name="LaButti K."/>
            <person name="Andreopoulos B."/>
            <person name="Lipzen A."/>
            <person name="Chen C."/>
            <person name="Yan M."/>
            <person name="Daum C."/>
            <person name="Ng V."/>
            <person name="Clum A."/>
            <person name="Steindorff A."/>
            <person name="Ohm R.A."/>
            <person name="Martin F."/>
            <person name="Silar P."/>
            <person name="Natvig D.O."/>
            <person name="Lalanne C."/>
            <person name="Gautier V."/>
            <person name="Ament-Velasquez S.L."/>
            <person name="Kruys A."/>
            <person name="Hutchinson M.I."/>
            <person name="Powell A.J."/>
            <person name="Barry K."/>
            <person name="Miller A.N."/>
            <person name="Grigoriev I.V."/>
            <person name="Debuchy R."/>
            <person name="Gladieux P."/>
            <person name="Hiltunen Thoren M."/>
            <person name="Johannesson H."/>
        </authorList>
    </citation>
    <scope>NUCLEOTIDE SEQUENCE</scope>
    <source>
        <strain evidence="5">CBS 232.78</strain>
    </source>
</reference>
<dbReference type="PANTHER" id="PTHR44169">
    <property type="entry name" value="NADPH-DEPENDENT 1-ACYLDIHYDROXYACETONE PHOSPHATE REDUCTASE"/>
    <property type="match status" value="1"/>
</dbReference>
<proteinExistence type="inferred from homology"/>
<dbReference type="EMBL" id="JAULSW010000002">
    <property type="protein sequence ID" value="KAK3390051.1"/>
    <property type="molecule type" value="Genomic_DNA"/>
</dbReference>
<dbReference type="FunFam" id="3.40.50.720:FF:000261">
    <property type="entry name" value="NADPH-dependent 1-acyldihydroxyacetone phosphate reductase"/>
    <property type="match status" value="1"/>
</dbReference>
<dbReference type="InterPro" id="IPR002347">
    <property type="entry name" value="SDR_fam"/>
</dbReference>
<dbReference type="GO" id="GO:0019433">
    <property type="term" value="P:triglyceride catabolic process"/>
    <property type="evidence" value="ECO:0007669"/>
    <property type="project" value="TreeGrafter"/>
</dbReference>
<dbReference type="AlphaFoldDB" id="A0AAE0U401"/>
<dbReference type="PROSITE" id="PS00061">
    <property type="entry name" value="ADH_SHORT"/>
    <property type="match status" value="1"/>
</dbReference>
<dbReference type="PRINTS" id="PR00080">
    <property type="entry name" value="SDRFAMILY"/>
</dbReference>
<dbReference type="GO" id="GO:0005811">
    <property type="term" value="C:lipid droplet"/>
    <property type="evidence" value="ECO:0007669"/>
    <property type="project" value="TreeGrafter"/>
</dbReference>
<keyword evidence="6" id="KW-1185">Reference proteome</keyword>
<dbReference type="GO" id="GO:0005783">
    <property type="term" value="C:endoplasmic reticulum"/>
    <property type="evidence" value="ECO:0007669"/>
    <property type="project" value="TreeGrafter"/>
</dbReference>
<evidence type="ECO:0000256" key="1">
    <source>
        <dbReference type="ARBA" id="ARBA00006484"/>
    </source>
</evidence>
<dbReference type="Pfam" id="PF00106">
    <property type="entry name" value="adh_short"/>
    <property type="match status" value="1"/>
</dbReference>
<comment type="caution">
    <text evidence="5">The sequence shown here is derived from an EMBL/GenBank/DDBJ whole genome shotgun (WGS) entry which is preliminary data.</text>
</comment>
<reference evidence="5" key="2">
    <citation type="submission" date="2023-06" db="EMBL/GenBank/DDBJ databases">
        <authorList>
            <consortium name="Lawrence Berkeley National Laboratory"/>
            <person name="Haridas S."/>
            <person name="Hensen N."/>
            <person name="Bonometti L."/>
            <person name="Westerberg I."/>
            <person name="Brannstrom I.O."/>
            <person name="Guillou S."/>
            <person name="Cros-Aarteil S."/>
            <person name="Calhoun S."/>
            <person name="Kuo A."/>
            <person name="Mondo S."/>
            <person name="Pangilinan J."/>
            <person name="Riley R."/>
            <person name="LaButti K."/>
            <person name="Andreopoulos B."/>
            <person name="Lipzen A."/>
            <person name="Chen C."/>
            <person name="Yanf M."/>
            <person name="Daum C."/>
            <person name="Ng V."/>
            <person name="Clum A."/>
            <person name="Steindorff A."/>
            <person name="Ohm R."/>
            <person name="Martin F."/>
            <person name="Silar P."/>
            <person name="Natvig D."/>
            <person name="Lalanne C."/>
            <person name="Gautier V."/>
            <person name="Ament-velasquez S.L."/>
            <person name="Kruys A."/>
            <person name="Hutchinson M.I."/>
            <person name="Powell A.J."/>
            <person name="Barry K."/>
            <person name="Miller A.N."/>
            <person name="Grigoriev I.V."/>
            <person name="Debuchy R."/>
            <person name="Gladieux P."/>
            <person name="Thoren M.H."/>
            <person name="Johannesson H."/>
        </authorList>
    </citation>
    <scope>NUCLEOTIDE SEQUENCE</scope>
    <source>
        <strain evidence="5">CBS 232.78</strain>
    </source>
</reference>
<comment type="similarity">
    <text evidence="1 4">Belongs to the short-chain dehydrogenases/reductases (SDR) family.</text>
</comment>
<dbReference type="SUPFAM" id="SSF51735">
    <property type="entry name" value="NAD(P)-binding Rossmann-fold domains"/>
    <property type="match status" value="1"/>
</dbReference>